<dbReference type="InterPro" id="IPR031345">
    <property type="entry name" value="T9SS_Plug_N"/>
</dbReference>
<proteinExistence type="predicted"/>
<protein>
    <recommendedName>
        <fullName evidence="2">Type 9 secretion system plug protein N-terminal domain-containing protein</fullName>
    </recommendedName>
</protein>
<feature type="signal peptide" evidence="1">
    <location>
        <begin position="1"/>
        <end position="20"/>
    </location>
</feature>
<accession>E0NQJ5</accession>
<gene>
    <name evidence="3" type="ORF">HMPREF0658_0446</name>
</gene>
<dbReference type="Pfam" id="PF17116">
    <property type="entry name" value="T9SS_plug_1st"/>
    <property type="match status" value="1"/>
</dbReference>
<comment type="caution">
    <text evidence="3">The sequence shown here is derived from an EMBL/GenBank/DDBJ whole genome shotgun (WGS) entry which is preliminary data.</text>
</comment>
<dbReference type="BioCyc" id="PMAR862515-HMP:GMOO-458-MONOMER"/>
<dbReference type="AlphaFoldDB" id="E0NQJ5"/>
<evidence type="ECO:0000313" key="3">
    <source>
        <dbReference type="EMBL" id="EFM02569.1"/>
    </source>
</evidence>
<sequence length="415" mass="47611">MGMRKVFLLLFMVVAGCLHAQRNEIFDPRIASLQVVAGSRWQSLPVVMLGSGEAIHIAFDDLTHTYHRYTYRIDHCEADWSISRGLFASDYISGFYSGNTIDDNCESVGTNTLYTHYQLRIPNERCTLKMSGNYRLTVFDDNNDDQPMFTAHFMVAEAAMGVSLGVSTNTDIDLNGSHQQVDMQVNYGGQTVIDPARQLKTVVLQNGRWDNAVVNPQPRYVMPEGLRWTHERSLIFEAGNEYRKFEALDVDRPTLGVNEIRWDGRDYHVMLYPDEIRRNYVYDEDANGAFYIRNSDNHDNDCASEYVVVHFTLHVSQPVAGDVYLNGAWTNDRFLPQYRMEYDAAAHCYRCAISLKQGYYSYQYVVLHGDGSATVFPIEGSFYQTGNRYQALVYFRANEARADRLVGYTEIDFKR</sequence>
<dbReference type="EMBL" id="AEEI01000020">
    <property type="protein sequence ID" value="EFM02569.1"/>
    <property type="molecule type" value="Genomic_DNA"/>
</dbReference>
<dbReference type="eggNOG" id="ENOG502Z7QJ">
    <property type="taxonomic scope" value="Bacteria"/>
</dbReference>
<evidence type="ECO:0000256" key="1">
    <source>
        <dbReference type="SAM" id="SignalP"/>
    </source>
</evidence>
<organism evidence="3 4">
    <name type="scientific">Hoylesella marshii DSM 16973 = JCM 13450</name>
    <dbReference type="NCBI Taxonomy" id="862515"/>
    <lineage>
        <taxon>Bacteria</taxon>
        <taxon>Pseudomonadati</taxon>
        <taxon>Bacteroidota</taxon>
        <taxon>Bacteroidia</taxon>
        <taxon>Bacteroidales</taxon>
        <taxon>Prevotellaceae</taxon>
        <taxon>Hoylesella</taxon>
    </lineage>
</organism>
<dbReference type="HOGENOM" id="CLU_049143_0_0_10"/>
<feature type="domain" description="Type 9 secretion system plug protein N-terminal" evidence="2">
    <location>
        <begin position="30"/>
        <end position="157"/>
    </location>
</feature>
<reference evidence="3" key="1">
    <citation type="submission" date="2010-07" db="EMBL/GenBank/DDBJ databases">
        <authorList>
            <person name="Muzny D."/>
            <person name="Qin X."/>
            <person name="Deng J."/>
            <person name="Jiang H."/>
            <person name="Liu Y."/>
            <person name="Qu J."/>
            <person name="Song X.-Z."/>
            <person name="Zhang L."/>
            <person name="Thornton R."/>
            <person name="Coyle M."/>
            <person name="Francisco L."/>
            <person name="Jackson L."/>
            <person name="Javaid M."/>
            <person name="Korchina V."/>
            <person name="Kovar C."/>
            <person name="Mata R."/>
            <person name="Mathew T."/>
            <person name="Ngo R."/>
            <person name="Nguyen L."/>
            <person name="Nguyen N."/>
            <person name="Okwuonu G."/>
            <person name="Ongeri F."/>
            <person name="Pham C."/>
            <person name="Simmons D."/>
            <person name="Wilczek-Boney K."/>
            <person name="Hale W."/>
            <person name="Jakkamsetti A."/>
            <person name="Pham P."/>
            <person name="Ruth R."/>
            <person name="San Lucas F."/>
            <person name="Warren J."/>
            <person name="Zhang J."/>
            <person name="Zhao Z."/>
            <person name="Zhou C."/>
            <person name="Zhu D."/>
            <person name="Lee S."/>
            <person name="Bess C."/>
            <person name="Blankenburg K."/>
            <person name="Forbes L."/>
            <person name="Fu Q."/>
            <person name="Gubbala S."/>
            <person name="Hirani K."/>
            <person name="Jayaseelan J.C."/>
            <person name="Lara F."/>
            <person name="Munidasa M."/>
            <person name="Palculict T."/>
            <person name="Patil S."/>
            <person name="Pu L.-L."/>
            <person name="Saada N."/>
            <person name="Tang L."/>
            <person name="Weissenberger G."/>
            <person name="Zhu Y."/>
            <person name="Hemphill L."/>
            <person name="Shang Y."/>
            <person name="Youmans B."/>
            <person name="Ayvaz T."/>
            <person name="Ross M."/>
            <person name="Santibanez J."/>
            <person name="Aqrawi P."/>
            <person name="Gross S."/>
            <person name="Joshi V."/>
            <person name="Fowler G."/>
            <person name="Nazareth L."/>
            <person name="Reid J."/>
            <person name="Worley K."/>
            <person name="Petrosino J."/>
            <person name="Highlander S."/>
            <person name="Gibbs R."/>
        </authorList>
    </citation>
    <scope>NUCLEOTIDE SEQUENCE [LARGE SCALE GENOMIC DNA]</scope>
    <source>
        <strain evidence="3">DSM 16973</strain>
    </source>
</reference>
<keyword evidence="1" id="KW-0732">Signal</keyword>
<keyword evidence="4" id="KW-1185">Reference proteome</keyword>
<evidence type="ECO:0000259" key="2">
    <source>
        <dbReference type="Pfam" id="PF17116"/>
    </source>
</evidence>
<name>E0NQJ5_9BACT</name>
<dbReference type="STRING" id="862515.HMPREF0658_0446"/>
<dbReference type="Proteomes" id="UP000004394">
    <property type="component" value="Unassembled WGS sequence"/>
</dbReference>
<evidence type="ECO:0000313" key="4">
    <source>
        <dbReference type="Proteomes" id="UP000004394"/>
    </source>
</evidence>
<dbReference type="PROSITE" id="PS51257">
    <property type="entry name" value="PROKAR_LIPOPROTEIN"/>
    <property type="match status" value="1"/>
</dbReference>
<feature type="chain" id="PRO_5003138168" description="Type 9 secretion system plug protein N-terminal domain-containing protein" evidence="1">
    <location>
        <begin position="21"/>
        <end position="415"/>
    </location>
</feature>